<dbReference type="PANTHER" id="PTHR42881">
    <property type="entry name" value="PROLYL ENDOPEPTIDASE"/>
    <property type="match status" value="1"/>
</dbReference>
<dbReference type="OrthoDB" id="9801421at2"/>
<proteinExistence type="predicted"/>
<keyword evidence="2" id="KW-0378">Hydrolase</keyword>
<organism evidence="7 8">
    <name type="scientific">Qipengyuania algicida</name>
    <dbReference type="NCBI Taxonomy" id="1836209"/>
    <lineage>
        <taxon>Bacteria</taxon>
        <taxon>Pseudomonadati</taxon>
        <taxon>Pseudomonadota</taxon>
        <taxon>Alphaproteobacteria</taxon>
        <taxon>Sphingomonadales</taxon>
        <taxon>Erythrobacteraceae</taxon>
        <taxon>Qipengyuania</taxon>
    </lineage>
</organism>
<evidence type="ECO:0000259" key="5">
    <source>
        <dbReference type="Pfam" id="PF00326"/>
    </source>
</evidence>
<evidence type="ECO:0000313" key="8">
    <source>
        <dbReference type="Proteomes" id="UP000439780"/>
    </source>
</evidence>
<dbReference type="InterPro" id="IPR029058">
    <property type="entry name" value="AB_hydrolase_fold"/>
</dbReference>
<dbReference type="GO" id="GO:0005829">
    <property type="term" value="C:cytosol"/>
    <property type="evidence" value="ECO:0007669"/>
    <property type="project" value="TreeGrafter"/>
</dbReference>
<dbReference type="InterPro" id="IPR002470">
    <property type="entry name" value="Peptidase_S9A"/>
</dbReference>
<gene>
    <name evidence="7" type="ORF">GRI58_02625</name>
</gene>
<evidence type="ECO:0000256" key="2">
    <source>
        <dbReference type="ARBA" id="ARBA00022801"/>
    </source>
</evidence>
<dbReference type="Pfam" id="PF00326">
    <property type="entry name" value="Peptidase_S9"/>
    <property type="match status" value="1"/>
</dbReference>
<evidence type="ECO:0000259" key="6">
    <source>
        <dbReference type="Pfam" id="PF02897"/>
    </source>
</evidence>
<dbReference type="RefSeq" id="WP_160752027.1">
    <property type="nucleotide sequence ID" value="NZ_WTYA01000002.1"/>
</dbReference>
<dbReference type="SUPFAM" id="SSF50993">
    <property type="entry name" value="Peptidase/esterase 'gauge' domain"/>
    <property type="match status" value="1"/>
</dbReference>
<dbReference type="GO" id="GO:0006508">
    <property type="term" value="P:proteolysis"/>
    <property type="evidence" value="ECO:0007669"/>
    <property type="project" value="UniProtKB-KW"/>
</dbReference>
<keyword evidence="8" id="KW-1185">Reference proteome</keyword>
<dbReference type="Gene3D" id="2.130.10.120">
    <property type="entry name" value="Prolyl oligopeptidase, N-terminal domain"/>
    <property type="match status" value="1"/>
</dbReference>
<evidence type="ECO:0000313" key="7">
    <source>
        <dbReference type="EMBL" id="MXP27717.1"/>
    </source>
</evidence>
<sequence length="709" mass="76754">MKFKSTRILAVAGIALAAPLAMAATAQSADPYLWLENIHGKRALAAVDAWNAKTMKALTANPQYEKDREQALKIMNDPAQIATPAQVLGQSVTNLWQDTGHTHGLWREADLASFEAGKPEWQTLIDLDALSKQEGQKWVWHGADCLPPADNRCLVALSPGGSDADIVREWDRSTKSFVKDGFTIPLAKSNSTWENADTLLIGTDWGAGSMTTSGYPRVVKRWKRGTPLADAKTVMEGKTTDVSVTPLTIVDNDGTAYHFINRGITFYTGENWIEGADGNFVKTPIPETANLSGVQDGRLIVSLKKPLGDIPAGSIVGWNIADVLAGKADAPKVVFAPSNTQAVKSIATTDHAIWINLLDNVAGKLLKLTADGNGGWTQHVAQLPGNATIDLDTADKKSDTIFATVQSFLTPPTLYAVSANGSAKVLQSLPAQFDATGMKVEQHFATSKDGTKIPYFMVRKAGAPKPGAALIHAYGGFDLPQLPSYLTTEPYRAGPVAMWWVQQGQTYVLANIRGGGEYGPRWHDAALRQNRQKAYDDLYAVAQDLISRGLTTKGKIAVSGRSNGGLMAGVAVTERPDLFGAAIIGSPLLDMKRYSHLLAGASWMAEYGNPDVPADWAFMRKYSPYQNIRKDVKYPPVFLYSSTEDDRVHPGHARKFAAKLMADGDPVFFHEYRFGGHSVGGDHSEDAVRAALIHAYLDRVLIDGNKTAP</sequence>
<feature type="signal peptide" evidence="4">
    <location>
        <begin position="1"/>
        <end position="23"/>
    </location>
</feature>
<keyword evidence="1" id="KW-0645">Protease</keyword>
<keyword evidence="3" id="KW-0720">Serine protease</keyword>
<reference evidence="7 8" key="1">
    <citation type="submission" date="2019-12" db="EMBL/GenBank/DDBJ databases">
        <title>Genomic-based taxomic classification of the family Erythrobacteraceae.</title>
        <authorList>
            <person name="Xu L."/>
        </authorList>
    </citation>
    <scope>NUCLEOTIDE SEQUENCE [LARGE SCALE GENOMIC DNA]</scope>
    <source>
        <strain evidence="7 8">KEMB 9005-328</strain>
    </source>
</reference>
<feature type="domain" description="Peptidase S9 prolyl oligopeptidase catalytic" evidence="5">
    <location>
        <begin position="498"/>
        <end position="701"/>
    </location>
</feature>
<dbReference type="PRINTS" id="PR00862">
    <property type="entry name" value="PROLIGOPTASE"/>
</dbReference>
<protein>
    <submittedName>
        <fullName evidence="7">Prolyl oligopeptidase family serine peptidase</fullName>
    </submittedName>
</protein>
<keyword evidence="4" id="KW-0732">Signal</keyword>
<dbReference type="GO" id="GO:0070012">
    <property type="term" value="F:oligopeptidase activity"/>
    <property type="evidence" value="ECO:0007669"/>
    <property type="project" value="TreeGrafter"/>
</dbReference>
<dbReference type="InterPro" id="IPR001375">
    <property type="entry name" value="Peptidase_S9_cat"/>
</dbReference>
<dbReference type="Pfam" id="PF02897">
    <property type="entry name" value="Peptidase_S9_N"/>
    <property type="match status" value="1"/>
</dbReference>
<name>A0A845AE01_9SPHN</name>
<dbReference type="PANTHER" id="PTHR42881:SF13">
    <property type="entry name" value="PROLYL ENDOPEPTIDASE"/>
    <property type="match status" value="1"/>
</dbReference>
<dbReference type="Gene3D" id="3.40.50.1820">
    <property type="entry name" value="alpha/beta hydrolase"/>
    <property type="match status" value="1"/>
</dbReference>
<feature type="domain" description="Peptidase S9A N-terminal" evidence="6">
    <location>
        <begin position="26"/>
        <end position="421"/>
    </location>
</feature>
<evidence type="ECO:0000256" key="1">
    <source>
        <dbReference type="ARBA" id="ARBA00022670"/>
    </source>
</evidence>
<feature type="chain" id="PRO_5032584566" evidence="4">
    <location>
        <begin position="24"/>
        <end position="709"/>
    </location>
</feature>
<accession>A0A845AE01</accession>
<dbReference type="InterPro" id="IPR023302">
    <property type="entry name" value="Pept_S9A_N"/>
</dbReference>
<dbReference type="EMBL" id="WTYA01000002">
    <property type="protein sequence ID" value="MXP27717.1"/>
    <property type="molecule type" value="Genomic_DNA"/>
</dbReference>
<dbReference type="GO" id="GO:0004252">
    <property type="term" value="F:serine-type endopeptidase activity"/>
    <property type="evidence" value="ECO:0007669"/>
    <property type="project" value="InterPro"/>
</dbReference>
<dbReference type="Proteomes" id="UP000439780">
    <property type="component" value="Unassembled WGS sequence"/>
</dbReference>
<dbReference type="AlphaFoldDB" id="A0A845AE01"/>
<evidence type="ECO:0000256" key="4">
    <source>
        <dbReference type="SAM" id="SignalP"/>
    </source>
</evidence>
<comment type="caution">
    <text evidence="7">The sequence shown here is derived from an EMBL/GenBank/DDBJ whole genome shotgun (WGS) entry which is preliminary data.</text>
</comment>
<dbReference type="InterPro" id="IPR051167">
    <property type="entry name" value="Prolyl_oligopep/macrocyclase"/>
</dbReference>
<evidence type="ECO:0000256" key="3">
    <source>
        <dbReference type="ARBA" id="ARBA00022825"/>
    </source>
</evidence>
<dbReference type="SUPFAM" id="SSF53474">
    <property type="entry name" value="alpha/beta-Hydrolases"/>
    <property type="match status" value="1"/>
</dbReference>